<dbReference type="SUPFAM" id="SSF47240">
    <property type="entry name" value="Ferritin-like"/>
    <property type="match status" value="1"/>
</dbReference>
<dbReference type="Gene3D" id="1.20.1260.10">
    <property type="match status" value="1"/>
</dbReference>
<dbReference type="GO" id="GO:0008199">
    <property type="term" value="F:ferric iron binding"/>
    <property type="evidence" value="ECO:0007669"/>
    <property type="project" value="InterPro"/>
</dbReference>
<evidence type="ECO:0000256" key="2">
    <source>
        <dbReference type="ARBA" id="ARBA00044942"/>
    </source>
</evidence>
<dbReference type="GO" id="GO:0008198">
    <property type="term" value="F:ferrous iron binding"/>
    <property type="evidence" value="ECO:0007669"/>
    <property type="project" value="TreeGrafter"/>
</dbReference>
<comment type="caution">
    <text evidence="5">The sequence shown here is derived from an EMBL/GenBank/DDBJ whole genome shotgun (WGS) entry which is preliminary data.</text>
</comment>
<name>A0A811YWR3_NYCPR</name>
<proteinExistence type="predicted"/>
<dbReference type="InterPro" id="IPR012347">
    <property type="entry name" value="Ferritin-like"/>
</dbReference>
<dbReference type="PANTHER" id="PTHR11431">
    <property type="entry name" value="FERRITIN"/>
    <property type="match status" value="1"/>
</dbReference>
<dbReference type="Proteomes" id="UP000645828">
    <property type="component" value="Unassembled WGS sequence"/>
</dbReference>
<comment type="subcellular location">
    <subcellularLocation>
        <location evidence="2">Autolysosome</location>
    </subcellularLocation>
</comment>
<dbReference type="EMBL" id="CAJHUB010000751">
    <property type="protein sequence ID" value="CAD7681115.1"/>
    <property type="molecule type" value="Genomic_DNA"/>
</dbReference>
<evidence type="ECO:0000313" key="6">
    <source>
        <dbReference type="Proteomes" id="UP000645828"/>
    </source>
</evidence>
<accession>A0A811YWR3</accession>
<dbReference type="GO" id="GO:0044754">
    <property type="term" value="C:autolysosome"/>
    <property type="evidence" value="ECO:0007669"/>
    <property type="project" value="UniProtKB-SubCell"/>
</dbReference>
<dbReference type="InterPro" id="IPR009078">
    <property type="entry name" value="Ferritin-like_SF"/>
</dbReference>
<sequence>MHLWASYTYVSLGFYSHQDDVALDGVGTSKMQTWRLGRAFFQDGEKPSQDKWGKMLLTMPSHQGPKKALKQALWICMPWAPLVQSDFLENHWPGDEVNVFQRMATP</sequence>
<keyword evidence="6" id="KW-1185">Reference proteome</keyword>
<evidence type="ECO:0000313" key="5">
    <source>
        <dbReference type="EMBL" id="CAD7681115.1"/>
    </source>
</evidence>
<dbReference type="GO" id="GO:0006826">
    <property type="term" value="P:iron ion transport"/>
    <property type="evidence" value="ECO:0007669"/>
    <property type="project" value="InterPro"/>
</dbReference>
<protein>
    <recommendedName>
        <fullName evidence="1">Ferritin light chain</fullName>
    </recommendedName>
</protein>
<organism evidence="5 6">
    <name type="scientific">Nyctereutes procyonoides</name>
    <name type="common">Raccoon dog</name>
    <name type="synonym">Canis procyonoides</name>
    <dbReference type="NCBI Taxonomy" id="34880"/>
    <lineage>
        <taxon>Eukaryota</taxon>
        <taxon>Metazoa</taxon>
        <taxon>Chordata</taxon>
        <taxon>Craniata</taxon>
        <taxon>Vertebrata</taxon>
        <taxon>Euteleostomi</taxon>
        <taxon>Mammalia</taxon>
        <taxon>Eutheria</taxon>
        <taxon>Laurasiatheria</taxon>
        <taxon>Carnivora</taxon>
        <taxon>Caniformia</taxon>
        <taxon>Canidae</taxon>
        <taxon>Nyctereutes</taxon>
    </lineage>
</organism>
<evidence type="ECO:0000256" key="4">
    <source>
        <dbReference type="ARBA" id="ARBA00047045"/>
    </source>
</evidence>
<reference evidence="5" key="1">
    <citation type="submission" date="2020-12" db="EMBL/GenBank/DDBJ databases">
        <authorList>
            <consortium name="Molecular Ecology Group"/>
        </authorList>
    </citation>
    <scope>NUCLEOTIDE SEQUENCE</scope>
    <source>
        <strain evidence="5">TBG_1078</strain>
    </source>
</reference>
<gene>
    <name evidence="5" type="ORF">NYPRO_LOCUS13907</name>
</gene>
<dbReference type="GO" id="GO:0006879">
    <property type="term" value="P:intracellular iron ion homeostasis"/>
    <property type="evidence" value="ECO:0007669"/>
    <property type="project" value="InterPro"/>
</dbReference>
<dbReference type="AlphaFoldDB" id="A0A811YWR3"/>
<evidence type="ECO:0000256" key="1">
    <source>
        <dbReference type="ARBA" id="ARBA00040044"/>
    </source>
</evidence>
<dbReference type="InterPro" id="IPR001519">
    <property type="entry name" value="Ferritin"/>
</dbReference>
<dbReference type="PANTHER" id="PTHR11431:SF47">
    <property type="entry name" value="FERRITIN LIGHT CHAIN"/>
    <property type="match status" value="1"/>
</dbReference>
<evidence type="ECO:0000256" key="3">
    <source>
        <dbReference type="ARBA" id="ARBA00045578"/>
    </source>
</evidence>
<comment type="function">
    <text evidence="3">Stores iron in a soluble, non-toxic, readily available form. Important for iron homeostasis. Iron is taken up in the ferrous form and deposited as ferric hydroxides after oxidation. Also plays a role in delivery of iron to cells. Mediates iron uptake in capsule cells of the developing kidney. Delivery to lysosomes by the cargo receptor NCOA4 for autophagic degradation and release or iron.</text>
</comment>
<comment type="subunit">
    <text evidence="4">Oligomer of 24 subunits. There are two types of subunits: L (light) chain and H (heavy) chain. The major chain can be light or heavy, depending on the species and tissue type. The functional molecule forms a roughly spherical shell with a diameter of 12 nm and contains a central cavity into which the insoluble mineral iron core is deposited. Interacts with NCOA4.</text>
</comment>